<evidence type="ECO:0000313" key="2">
    <source>
        <dbReference type="EMBL" id="PHO17329.1"/>
    </source>
</evidence>
<accession>A0A2G1DFR4</accession>
<keyword evidence="3" id="KW-1185">Reference proteome</keyword>
<dbReference type="RefSeq" id="WP_099343167.1">
    <property type="nucleotide sequence ID" value="NZ_CP032098.1"/>
</dbReference>
<dbReference type="AlphaFoldDB" id="A0A2G1DFR4"/>
<dbReference type="EMBL" id="NXFY01000019">
    <property type="protein sequence ID" value="PHO17329.1"/>
    <property type="molecule type" value="Genomic_DNA"/>
</dbReference>
<dbReference type="EMBL" id="CP032098">
    <property type="protein sequence ID" value="AXX93622.1"/>
    <property type="molecule type" value="Genomic_DNA"/>
</dbReference>
<gene>
    <name evidence="1" type="ORF">AMOL_2684</name>
    <name evidence="2" type="ORF">CPU12_10975</name>
</gene>
<reference evidence="2 3" key="1">
    <citation type="submission" date="2017-09" db="EMBL/GenBank/DDBJ databases">
        <title>Arcobacter canalis sp. nov., a new species isolated from a water canal contaminated with urban sewage.</title>
        <authorList>
            <person name="Perez-Cataluna A."/>
            <person name="Salas-Masso N."/>
            <person name="Figueras M.J."/>
        </authorList>
    </citation>
    <scope>NUCLEOTIDE SEQUENCE [LARGE SCALE GENOMIC DNA]</scope>
    <source>
        <strain evidence="2 3">F98-3</strain>
    </source>
</reference>
<evidence type="ECO:0000313" key="4">
    <source>
        <dbReference type="Proteomes" id="UP000262712"/>
    </source>
</evidence>
<proteinExistence type="predicted"/>
<evidence type="ECO:0000313" key="1">
    <source>
        <dbReference type="EMBL" id="AXX93622.1"/>
    </source>
</evidence>
<evidence type="ECO:0000313" key="3">
    <source>
        <dbReference type="Proteomes" id="UP000221222"/>
    </source>
</evidence>
<protein>
    <submittedName>
        <fullName evidence="2">Uncharacterized protein</fullName>
    </submittedName>
</protein>
<organism evidence="2 3">
    <name type="scientific">Malaciobacter molluscorum LMG 25693</name>
    <dbReference type="NCBI Taxonomy" id="870501"/>
    <lineage>
        <taxon>Bacteria</taxon>
        <taxon>Pseudomonadati</taxon>
        <taxon>Campylobacterota</taxon>
        <taxon>Epsilonproteobacteria</taxon>
        <taxon>Campylobacterales</taxon>
        <taxon>Arcobacteraceae</taxon>
        <taxon>Malaciobacter</taxon>
    </lineage>
</organism>
<dbReference type="Proteomes" id="UP000221222">
    <property type="component" value="Unassembled WGS sequence"/>
</dbReference>
<name>A0A2G1DFR4_9BACT</name>
<reference evidence="1 4" key="2">
    <citation type="submission" date="2018-08" db="EMBL/GenBank/DDBJ databases">
        <title>Complete genome of the Arcobacter molluscorum type strain LMG 25693.</title>
        <authorList>
            <person name="Miller W.G."/>
            <person name="Yee E."/>
            <person name="Bono J.L."/>
        </authorList>
    </citation>
    <scope>NUCLEOTIDE SEQUENCE [LARGE SCALE GENOMIC DNA]</scope>
    <source>
        <strain evidence="1 4">CECT 7696</strain>
    </source>
</reference>
<dbReference type="Proteomes" id="UP000262712">
    <property type="component" value="Chromosome"/>
</dbReference>
<sequence>MSFKQSNLSDNKKDVEKEVYELLLDKQYYQAFQIAKKIENQATIILLINLAICFNASKSYTKALFYLEKAFNKIHTSKNIQNMNLSAEDISFIKAENEEKSYLLPLNPKFELPNFLIEMRIDFFRLDIYILCGKEEKALDIINKYKEYNFKTIINAQKKLLEK</sequence>
<dbReference type="KEGG" id="amol:AMOL_2684"/>